<dbReference type="EMBL" id="PGCI01001033">
    <property type="protein sequence ID" value="PLW08997.1"/>
    <property type="molecule type" value="Genomic_DNA"/>
</dbReference>
<reference evidence="2 3" key="1">
    <citation type="submission" date="2017-11" db="EMBL/GenBank/DDBJ databases">
        <title>De novo assembly and phasing of dikaryotic genomes from two isolates of Puccinia coronata f. sp. avenae, the causal agent of oat crown rust.</title>
        <authorList>
            <person name="Miller M.E."/>
            <person name="Zhang Y."/>
            <person name="Omidvar V."/>
            <person name="Sperschneider J."/>
            <person name="Schwessinger B."/>
            <person name="Raley C."/>
            <person name="Palmer J.M."/>
            <person name="Garnica D."/>
            <person name="Upadhyaya N."/>
            <person name="Rathjen J."/>
            <person name="Taylor J.M."/>
            <person name="Park R.F."/>
            <person name="Dodds P.N."/>
            <person name="Hirsch C.D."/>
            <person name="Kianian S.F."/>
            <person name="Figueroa M."/>
        </authorList>
    </citation>
    <scope>NUCLEOTIDE SEQUENCE [LARGE SCALE GENOMIC DNA]</scope>
    <source>
        <strain evidence="2">12SD80</strain>
    </source>
</reference>
<feature type="compositionally biased region" description="Polar residues" evidence="1">
    <location>
        <begin position="133"/>
        <end position="145"/>
    </location>
</feature>
<feature type="compositionally biased region" description="Low complexity" evidence="1">
    <location>
        <begin position="101"/>
        <end position="117"/>
    </location>
</feature>
<organism evidence="2 3">
    <name type="scientific">Puccinia coronata f. sp. avenae</name>
    <dbReference type="NCBI Taxonomy" id="200324"/>
    <lineage>
        <taxon>Eukaryota</taxon>
        <taxon>Fungi</taxon>
        <taxon>Dikarya</taxon>
        <taxon>Basidiomycota</taxon>
        <taxon>Pucciniomycotina</taxon>
        <taxon>Pucciniomycetes</taxon>
        <taxon>Pucciniales</taxon>
        <taxon>Pucciniaceae</taxon>
        <taxon>Puccinia</taxon>
    </lineage>
</organism>
<feature type="compositionally biased region" description="Basic and acidic residues" evidence="1">
    <location>
        <begin position="118"/>
        <end position="130"/>
    </location>
</feature>
<feature type="compositionally biased region" description="Polar residues" evidence="1">
    <location>
        <begin position="69"/>
        <end position="96"/>
    </location>
</feature>
<gene>
    <name evidence="2" type="ORF">PCASD_26157</name>
</gene>
<evidence type="ECO:0000256" key="1">
    <source>
        <dbReference type="SAM" id="MobiDB-lite"/>
    </source>
</evidence>
<dbReference type="Proteomes" id="UP000235392">
    <property type="component" value="Unassembled WGS sequence"/>
</dbReference>
<accession>A0A2N5S6W5</accession>
<sequence>MLCYPKEAAQVKWASIFFQAVSLVSQDISSLPVYEKPTNSEDEISHNVALIEYLISYVDNPRRSLAISGPSSLETSGPSSTLPKQTNNSMQDSQILLNGITASSTNPNSPTSSPFTTRPKEDHHMLHEGTDNPGDSSLMANNTGD</sequence>
<proteinExistence type="predicted"/>
<comment type="caution">
    <text evidence="2">The sequence shown here is derived from an EMBL/GenBank/DDBJ whole genome shotgun (WGS) entry which is preliminary data.</text>
</comment>
<feature type="region of interest" description="Disordered" evidence="1">
    <location>
        <begin position="65"/>
        <end position="145"/>
    </location>
</feature>
<evidence type="ECO:0000313" key="3">
    <source>
        <dbReference type="Proteomes" id="UP000235392"/>
    </source>
</evidence>
<protein>
    <submittedName>
        <fullName evidence="2">Uncharacterized protein</fullName>
    </submittedName>
</protein>
<dbReference type="AlphaFoldDB" id="A0A2N5S6W5"/>
<evidence type="ECO:0000313" key="2">
    <source>
        <dbReference type="EMBL" id="PLW08997.1"/>
    </source>
</evidence>
<name>A0A2N5S6W5_9BASI</name>